<reference evidence="1 2" key="1">
    <citation type="submission" date="2018-09" db="EMBL/GenBank/DDBJ databases">
        <title>Comparative Genomic Analysis of Eight Novel Haloalkaliphilic Bacteriophages from Lake Elmenteita, Kenya.</title>
        <authorList>
            <person name="Akhwale J.K."/>
        </authorList>
    </citation>
    <scope>NUCLEOTIDE SEQUENCE [LARGE SCALE GENOMIC DNA]</scope>
</reference>
<organism evidence="1 2">
    <name type="scientific">Bacillus phage vB_BcoS-136</name>
    <dbReference type="NCBI Taxonomy" id="2419619"/>
    <lineage>
        <taxon>Viruses</taxon>
        <taxon>Duplodnaviria</taxon>
        <taxon>Heunggongvirae</taxon>
        <taxon>Uroviricota</taxon>
        <taxon>Caudoviricetes</taxon>
        <taxon>Heleneionescovirinae</taxon>
        <taxon>Kenyattavirus</taxon>
        <taxon>Kenyattavirus kv136</taxon>
    </lineage>
</organism>
<dbReference type="EMBL" id="MH884508">
    <property type="protein sequence ID" value="AYP68274.1"/>
    <property type="molecule type" value="Genomic_DNA"/>
</dbReference>
<dbReference type="Proteomes" id="UP000274199">
    <property type="component" value="Segment"/>
</dbReference>
<proteinExistence type="predicted"/>
<sequence>MKYSIRGELNKMSEANAISSINSFSLWRLITSIISFDNEDSSDIFIFEAWVNTKEEKDYIFEDMKIEVDKYGGWVDWHMCTHDERIPKPCIVEDRYPRE</sequence>
<evidence type="ECO:0000313" key="1">
    <source>
        <dbReference type="EMBL" id="AYP68274.1"/>
    </source>
</evidence>
<keyword evidence="2" id="KW-1185">Reference proteome</keyword>
<evidence type="ECO:0000313" key="2">
    <source>
        <dbReference type="Proteomes" id="UP000274199"/>
    </source>
</evidence>
<name>A0A3G3BVL6_9CAUD</name>
<accession>A0A3G3BVL6</accession>
<gene>
    <name evidence="1" type="ORF">vBBcoS136_00160</name>
</gene>
<protein>
    <submittedName>
        <fullName evidence="1">Uncharacterized protein</fullName>
    </submittedName>
</protein>